<reference evidence="2 3" key="1">
    <citation type="submission" date="2014-08" db="EMBL/GenBank/DDBJ databases">
        <title>Genome sequences of NCPPB Pectobacterium isolates.</title>
        <authorList>
            <person name="Glover R.H."/>
            <person name="Sapp M."/>
            <person name="Elphinstone J."/>
        </authorList>
    </citation>
    <scope>NUCLEOTIDE SEQUENCE [LARGE SCALE GENOMIC DNA]</scope>
    <source>
        <strain evidence="2 3">LMG 21372</strain>
    </source>
</reference>
<proteinExistence type="predicted"/>
<dbReference type="OrthoDB" id="6547738at2"/>
<accession>A0A0M2F7L2</accession>
<evidence type="ECO:0000313" key="2">
    <source>
        <dbReference type="EMBL" id="KGA36261.1"/>
    </source>
</evidence>
<keyword evidence="1" id="KW-0812">Transmembrane</keyword>
<comment type="caution">
    <text evidence="2">The sequence shown here is derived from an EMBL/GenBank/DDBJ whole genome shotgun (WGS) entry which is preliminary data.</text>
</comment>
<keyword evidence="1" id="KW-0472">Membrane</keyword>
<keyword evidence="1" id="KW-1133">Transmembrane helix</keyword>
<sequence>MSESKKAQPQSAIKRLRQGTKVLLLALAFCSGVMFIAFLIASIGVSYSDEFLALRHWMQRTSTGWLVWRLTLYSALGWGLWKIWHAPGCKPEYKASLKRMAVVSALFLLACEYAMYIDTGAAR</sequence>
<dbReference type="RefSeq" id="WP_039313225.1">
    <property type="nucleotide sequence ID" value="NZ_JQOD01000001.1"/>
</dbReference>
<feature type="transmembrane region" description="Helical" evidence="1">
    <location>
        <begin position="65"/>
        <end position="84"/>
    </location>
</feature>
<protein>
    <submittedName>
        <fullName evidence="2">Uncharacterized protein</fullName>
    </submittedName>
</protein>
<dbReference type="AlphaFoldDB" id="A0A0M2F7L2"/>
<evidence type="ECO:0000313" key="3">
    <source>
        <dbReference type="Proteomes" id="UP000029435"/>
    </source>
</evidence>
<feature type="transmembrane region" description="Helical" evidence="1">
    <location>
        <begin position="96"/>
        <end position="117"/>
    </location>
</feature>
<feature type="transmembrane region" description="Helical" evidence="1">
    <location>
        <begin position="21"/>
        <end position="45"/>
    </location>
</feature>
<dbReference type="EMBL" id="JQOD01000001">
    <property type="protein sequence ID" value="KGA36261.1"/>
    <property type="molecule type" value="Genomic_DNA"/>
</dbReference>
<gene>
    <name evidence="2" type="ORF">KU74_07290</name>
</gene>
<evidence type="ECO:0000256" key="1">
    <source>
        <dbReference type="SAM" id="Phobius"/>
    </source>
</evidence>
<dbReference type="Proteomes" id="UP000029435">
    <property type="component" value="Unassembled WGS sequence"/>
</dbReference>
<organism evidence="2 3">
    <name type="scientific">Pectobacterium brasiliense</name>
    <dbReference type="NCBI Taxonomy" id="180957"/>
    <lineage>
        <taxon>Bacteria</taxon>
        <taxon>Pseudomonadati</taxon>
        <taxon>Pseudomonadota</taxon>
        <taxon>Gammaproteobacteria</taxon>
        <taxon>Enterobacterales</taxon>
        <taxon>Pectobacteriaceae</taxon>
        <taxon>Pectobacterium</taxon>
    </lineage>
</organism>
<name>A0A0M2F7L2_9GAMM</name>